<protein>
    <submittedName>
        <fullName evidence="1">Uncharacterized protein</fullName>
    </submittedName>
</protein>
<organism evidence="1 2">
    <name type="scientific">Melastoma candidum</name>
    <dbReference type="NCBI Taxonomy" id="119954"/>
    <lineage>
        <taxon>Eukaryota</taxon>
        <taxon>Viridiplantae</taxon>
        <taxon>Streptophyta</taxon>
        <taxon>Embryophyta</taxon>
        <taxon>Tracheophyta</taxon>
        <taxon>Spermatophyta</taxon>
        <taxon>Magnoliopsida</taxon>
        <taxon>eudicotyledons</taxon>
        <taxon>Gunneridae</taxon>
        <taxon>Pentapetalae</taxon>
        <taxon>rosids</taxon>
        <taxon>malvids</taxon>
        <taxon>Myrtales</taxon>
        <taxon>Melastomataceae</taxon>
        <taxon>Melastomatoideae</taxon>
        <taxon>Melastomateae</taxon>
        <taxon>Melastoma</taxon>
    </lineage>
</organism>
<sequence>MQRFFPELNSSFSTLEFLCGVIWPGRKVPAMKGYDVFLSHRGIDTRRTVTVLLHDRLAGLGLRPFLDCKSMVPGDRLFERIDSAVLECRLGVAILSPRYCDSYHCLHELALMMESKKKVIPIFCDVKPSELHVSDSVICSSNEAQRFNAALEEARNIVGIPFNSANE</sequence>
<name>A0ACB9QXV3_9MYRT</name>
<dbReference type="Proteomes" id="UP001057402">
    <property type="component" value="Chromosome 5"/>
</dbReference>
<comment type="caution">
    <text evidence="1">The sequence shown here is derived from an EMBL/GenBank/DDBJ whole genome shotgun (WGS) entry which is preliminary data.</text>
</comment>
<proteinExistence type="predicted"/>
<gene>
    <name evidence="1" type="ORF">MLD38_019351</name>
</gene>
<accession>A0ACB9QXV3</accession>
<reference evidence="2" key="1">
    <citation type="journal article" date="2023" name="Front. Plant Sci.">
        <title>Chromosomal-level genome assembly of Melastoma candidum provides insights into trichome evolution.</title>
        <authorList>
            <person name="Zhong Y."/>
            <person name="Wu W."/>
            <person name="Sun C."/>
            <person name="Zou P."/>
            <person name="Liu Y."/>
            <person name="Dai S."/>
            <person name="Zhou R."/>
        </authorList>
    </citation>
    <scope>NUCLEOTIDE SEQUENCE [LARGE SCALE GENOMIC DNA]</scope>
</reference>
<evidence type="ECO:0000313" key="2">
    <source>
        <dbReference type="Proteomes" id="UP001057402"/>
    </source>
</evidence>
<dbReference type="EMBL" id="CM042884">
    <property type="protein sequence ID" value="KAI4371078.1"/>
    <property type="molecule type" value="Genomic_DNA"/>
</dbReference>
<keyword evidence="2" id="KW-1185">Reference proteome</keyword>
<evidence type="ECO:0000313" key="1">
    <source>
        <dbReference type="EMBL" id="KAI4371078.1"/>
    </source>
</evidence>